<dbReference type="Proteomes" id="UP001165343">
    <property type="component" value="Unassembled WGS sequence"/>
</dbReference>
<keyword evidence="1" id="KW-0378">Hydrolase</keyword>
<dbReference type="SUPFAM" id="SSF56784">
    <property type="entry name" value="HAD-like"/>
    <property type="match status" value="1"/>
</dbReference>
<evidence type="ECO:0000313" key="2">
    <source>
        <dbReference type="Proteomes" id="UP001165343"/>
    </source>
</evidence>
<dbReference type="InterPro" id="IPR036412">
    <property type="entry name" value="HAD-like_sf"/>
</dbReference>
<dbReference type="RefSeq" id="WP_249867477.1">
    <property type="nucleotide sequence ID" value="NZ_JAMGBC010000001.1"/>
</dbReference>
<accession>A0ABT0RF24</accession>
<dbReference type="Pfam" id="PF13344">
    <property type="entry name" value="Hydrolase_6"/>
    <property type="match status" value="1"/>
</dbReference>
<dbReference type="InterPro" id="IPR006357">
    <property type="entry name" value="HAD-SF_hydro_IIA"/>
</dbReference>
<dbReference type="PANTHER" id="PTHR19288">
    <property type="entry name" value="4-NITROPHENYLPHOSPHATASE-RELATED"/>
    <property type="match status" value="1"/>
</dbReference>
<sequence>MTLDEVERDYRVILCDLWGCIHDGVQLYPGALDRLRRWRSDGRRIILITNAPRTAQVVAGQLERLGVDSSLWDGIATSGDAGIARLKQAKRPVGFIGTSGDCETLESRGVRIADGEDFDELACAGLDGRRRQVSDYEDEIRPLAQRDVLMHCLNPDRVVIRGGVPEPCAGAIADRYVELGGRVEYYGKPYPAIYRHAMELAGNPPPEDVLAIGDGLNTDILGAARMGFDCVYVTGGISQGDGIPDDFTATHDLGDWQPVAVVEGLH</sequence>
<gene>
    <name evidence="1" type="ORF">LZ519_04260</name>
</gene>
<name>A0ABT0RF24_9SPHN</name>
<keyword evidence="2" id="KW-1185">Reference proteome</keyword>
<dbReference type="InterPro" id="IPR006356">
    <property type="entry name" value="HAD-SF_hydro_IIA_hyp3"/>
</dbReference>
<comment type="caution">
    <text evidence="1">The sequence shown here is derived from an EMBL/GenBank/DDBJ whole genome shotgun (WGS) entry which is preliminary data.</text>
</comment>
<dbReference type="InterPro" id="IPR023214">
    <property type="entry name" value="HAD_sf"/>
</dbReference>
<dbReference type="PANTHER" id="PTHR19288:SF90">
    <property type="entry name" value="OS08G0542600 PROTEIN"/>
    <property type="match status" value="1"/>
</dbReference>
<dbReference type="Pfam" id="PF13242">
    <property type="entry name" value="Hydrolase_like"/>
    <property type="match status" value="1"/>
</dbReference>
<dbReference type="Gene3D" id="3.40.50.1000">
    <property type="entry name" value="HAD superfamily/HAD-like"/>
    <property type="match status" value="2"/>
</dbReference>
<dbReference type="NCBIfam" id="TIGR01459">
    <property type="entry name" value="HAD-SF-IIA-hyp4"/>
    <property type="match status" value="1"/>
</dbReference>
<organism evidence="1 2">
    <name type="scientific">Sphingomonas anseongensis</name>
    <dbReference type="NCBI Taxonomy" id="2908207"/>
    <lineage>
        <taxon>Bacteria</taxon>
        <taxon>Pseudomonadati</taxon>
        <taxon>Pseudomonadota</taxon>
        <taxon>Alphaproteobacteria</taxon>
        <taxon>Sphingomonadales</taxon>
        <taxon>Sphingomonadaceae</taxon>
        <taxon>Sphingomonas</taxon>
    </lineage>
</organism>
<protein>
    <submittedName>
        <fullName evidence="1">TIGR01459 family HAD-type hydrolase</fullName>
    </submittedName>
</protein>
<reference evidence="1" key="1">
    <citation type="submission" date="2022-05" db="EMBL/GenBank/DDBJ databases">
        <authorList>
            <person name="Jo J.-H."/>
            <person name="Im W.-T."/>
        </authorList>
    </citation>
    <scope>NUCLEOTIDE SEQUENCE</scope>
    <source>
        <strain evidence="1">RG327</strain>
    </source>
</reference>
<evidence type="ECO:0000313" key="1">
    <source>
        <dbReference type="EMBL" id="MCL6678530.1"/>
    </source>
</evidence>
<dbReference type="GO" id="GO:0016787">
    <property type="term" value="F:hydrolase activity"/>
    <property type="evidence" value="ECO:0007669"/>
    <property type="project" value="UniProtKB-KW"/>
</dbReference>
<proteinExistence type="predicted"/>
<dbReference type="NCBIfam" id="TIGR01460">
    <property type="entry name" value="HAD-SF-IIA"/>
    <property type="match status" value="1"/>
</dbReference>
<dbReference type="EMBL" id="JAMGBC010000001">
    <property type="protein sequence ID" value="MCL6678530.1"/>
    <property type="molecule type" value="Genomic_DNA"/>
</dbReference>